<evidence type="ECO:0000313" key="2">
    <source>
        <dbReference type="EMBL" id="EDV91300.1"/>
    </source>
</evidence>
<dbReference type="Gene3D" id="3.90.1200.10">
    <property type="match status" value="1"/>
</dbReference>
<dbReference type="InterPro" id="IPR011009">
    <property type="entry name" value="Kinase-like_dom_sf"/>
</dbReference>
<proteinExistence type="predicted"/>
<dbReference type="EMBL" id="CH916374">
    <property type="protein sequence ID" value="EDV91300.1"/>
    <property type="molecule type" value="Genomic_DNA"/>
</dbReference>
<evidence type="ECO:0000313" key="3">
    <source>
        <dbReference type="Proteomes" id="UP000001070"/>
    </source>
</evidence>
<keyword evidence="3" id="KW-1185">Reference proteome</keyword>
<dbReference type="OrthoDB" id="8250698at2759"/>
<feature type="domain" description="CHK kinase-like" evidence="1">
    <location>
        <begin position="138"/>
        <end position="331"/>
    </location>
</feature>
<dbReference type="SMART" id="SM00587">
    <property type="entry name" value="CHK"/>
    <property type="match status" value="1"/>
</dbReference>
<dbReference type="PANTHER" id="PTHR11012">
    <property type="entry name" value="PROTEIN KINASE-LIKE DOMAIN-CONTAINING"/>
    <property type="match status" value="1"/>
</dbReference>
<sequence length="419" mass="48981">MPEKTVQEFIAAPSWLTREYVQQKLRAYLKDAKLELKKLQIKPATAGGENYASVMTRITVEYIDKNLCQETTTFIVKTTFADKDPAAEFLEQYGIYTREMDMYEEVLPKLAIILQQDLDDHRKMFAGTVCVDRERDSIMFEDMSLESYTTADRIKQLDLQHTQLVLEKLAKFHAAGALLNEKNPGIFDKKYDRCFFNSHTRAYEPLMKNMLRSLIASIEDDKLLHQRYASKLNGLIEHIMEYSERAMEVNKEDFVTLCHGDLWTTNTMFNYDEQGKPNNVILIDFQFSVYSSPAIDLHYFFSTSLQDDLYQYHQMELIQFYYQKLVESLTKLGFSGHVPSLFQFQQQFQARAFYEIFSSFIFLPAMICTGSEGFNIEKGISQSDNDIAVRSKIYKNPMVQKKLRRFLPFFDQRGLLDEL</sequence>
<dbReference type="AlphaFoldDB" id="B4JUY0"/>
<dbReference type="InterPro" id="IPR015897">
    <property type="entry name" value="CHK_kinase-like"/>
</dbReference>
<gene>
    <name evidence="2" type="primary">Dgri\GH14824</name>
    <name evidence="2" type="ORF">Dgri_GH14824</name>
</gene>
<dbReference type="SUPFAM" id="SSF56112">
    <property type="entry name" value="Protein kinase-like (PK-like)"/>
    <property type="match status" value="1"/>
</dbReference>
<dbReference type="KEGG" id="dgr:6568322"/>
<name>B4JUY0_DROGR</name>
<dbReference type="InParanoid" id="B4JUY0"/>
<organism evidence="3">
    <name type="scientific">Drosophila grimshawi</name>
    <name type="common">Hawaiian fruit fly</name>
    <name type="synonym">Idiomyia grimshawi</name>
    <dbReference type="NCBI Taxonomy" id="7222"/>
    <lineage>
        <taxon>Eukaryota</taxon>
        <taxon>Metazoa</taxon>
        <taxon>Ecdysozoa</taxon>
        <taxon>Arthropoda</taxon>
        <taxon>Hexapoda</taxon>
        <taxon>Insecta</taxon>
        <taxon>Pterygota</taxon>
        <taxon>Neoptera</taxon>
        <taxon>Endopterygota</taxon>
        <taxon>Diptera</taxon>
        <taxon>Brachycera</taxon>
        <taxon>Muscomorpha</taxon>
        <taxon>Ephydroidea</taxon>
        <taxon>Drosophilidae</taxon>
        <taxon>Drosophila</taxon>
        <taxon>Hawaiian Drosophila</taxon>
    </lineage>
</organism>
<dbReference type="HOGENOM" id="CLU_010718_0_2_1"/>
<dbReference type="OMA" id="HIMEYSE"/>
<dbReference type="PhylomeDB" id="B4JUY0"/>
<protein>
    <submittedName>
        <fullName evidence="2">GH14824</fullName>
    </submittedName>
</protein>
<dbReference type="Proteomes" id="UP000001070">
    <property type="component" value="Unassembled WGS sequence"/>
</dbReference>
<reference evidence="2 3" key="1">
    <citation type="journal article" date="2007" name="Nature">
        <title>Evolution of genes and genomes on the Drosophila phylogeny.</title>
        <authorList>
            <consortium name="Drosophila 12 Genomes Consortium"/>
            <person name="Clark A.G."/>
            <person name="Eisen M.B."/>
            <person name="Smith D.R."/>
            <person name="Bergman C.M."/>
            <person name="Oliver B."/>
            <person name="Markow T.A."/>
            <person name="Kaufman T.C."/>
            <person name="Kellis M."/>
            <person name="Gelbart W."/>
            <person name="Iyer V.N."/>
            <person name="Pollard D.A."/>
            <person name="Sackton T.B."/>
            <person name="Larracuente A.M."/>
            <person name="Singh N.D."/>
            <person name="Abad J.P."/>
            <person name="Abt D.N."/>
            <person name="Adryan B."/>
            <person name="Aguade M."/>
            <person name="Akashi H."/>
            <person name="Anderson W.W."/>
            <person name="Aquadro C.F."/>
            <person name="Ardell D.H."/>
            <person name="Arguello R."/>
            <person name="Artieri C.G."/>
            <person name="Barbash D.A."/>
            <person name="Barker D."/>
            <person name="Barsanti P."/>
            <person name="Batterham P."/>
            <person name="Batzoglou S."/>
            <person name="Begun D."/>
            <person name="Bhutkar A."/>
            <person name="Blanco E."/>
            <person name="Bosak S.A."/>
            <person name="Bradley R.K."/>
            <person name="Brand A.D."/>
            <person name="Brent M.R."/>
            <person name="Brooks A.N."/>
            <person name="Brown R.H."/>
            <person name="Butlin R.K."/>
            <person name="Caggese C."/>
            <person name="Calvi B.R."/>
            <person name="Bernardo de Carvalho A."/>
            <person name="Caspi A."/>
            <person name="Castrezana S."/>
            <person name="Celniker S.E."/>
            <person name="Chang J.L."/>
            <person name="Chapple C."/>
            <person name="Chatterji S."/>
            <person name="Chinwalla A."/>
            <person name="Civetta A."/>
            <person name="Clifton S.W."/>
            <person name="Comeron J.M."/>
            <person name="Costello J.C."/>
            <person name="Coyne J.A."/>
            <person name="Daub J."/>
            <person name="David R.G."/>
            <person name="Delcher A.L."/>
            <person name="Delehaunty K."/>
            <person name="Do C.B."/>
            <person name="Ebling H."/>
            <person name="Edwards K."/>
            <person name="Eickbush T."/>
            <person name="Evans J.D."/>
            <person name="Filipski A."/>
            <person name="Findeiss S."/>
            <person name="Freyhult E."/>
            <person name="Fulton L."/>
            <person name="Fulton R."/>
            <person name="Garcia A.C."/>
            <person name="Gardiner A."/>
            <person name="Garfield D.A."/>
            <person name="Garvin B.E."/>
            <person name="Gibson G."/>
            <person name="Gilbert D."/>
            <person name="Gnerre S."/>
            <person name="Godfrey J."/>
            <person name="Good R."/>
            <person name="Gotea V."/>
            <person name="Gravely B."/>
            <person name="Greenberg A.J."/>
            <person name="Griffiths-Jones S."/>
            <person name="Gross S."/>
            <person name="Guigo R."/>
            <person name="Gustafson E.A."/>
            <person name="Haerty W."/>
            <person name="Hahn M.W."/>
            <person name="Halligan D.L."/>
            <person name="Halpern A.L."/>
            <person name="Halter G.M."/>
            <person name="Han M.V."/>
            <person name="Heger A."/>
            <person name="Hillier L."/>
            <person name="Hinrichs A.S."/>
            <person name="Holmes I."/>
            <person name="Hoskins R.A."/>
            <person name="Hubisz M.J."/>
            <person name="Hultmark D."/>
            <person name="Huntley M.A."/>
            <person name="Jaffe D.B."/>
            <person name="Jagadeeshan S."/>
            <person name="Jeck W.R."/>
            <person name="Johnson J."/>
            <person name="Jones C.D."/>
            <person name="Jordan W.C."/>
            <person name="Karpen G.H."/>
            <person name="Kataoka E."/>
            <person name="Keightley P.D."/>
            <person name="Kheradpour P."/>
            <person name="Kirkness E.F."/>
            <person name="Koerich L.B."/>
            <person name="Kristiansen K."/>
            <person name="Kudrna D."/>
            <person name="Kulathinal R.J."/>
            <person name="Kumar S."/>
            <person name="Kwok R."/>
            <person name="Lander E."/>
            <person name="Langley C.H."/>
            <person name="Lapoint R."/>
            <person name="Lazzaro B.P."/>
            <person name="Lee S.J."/>
            <person name="Levesque L."/>
            <person name="Li R."/>
            <person name="Lin C.F."/>
            <person name="Lin M.F."/>
            <person name="Lindblad-Toh K."/>
            <person name="Llopart A."/>
            <person name="Long M."/>
            <person name="Low L."/>
            <person name="Lozovsky E."/>
            <person name="Lu J."/>
            <person name="Luo M."/>
            <person name="Machado C.A."/>
            <person name="Makalowski W."/>
            <person name="Marzo M."/>
            <person name="Matsuda M."/>
            <person name="Matzkin L."/>
            <person name="McAllister B."/>
            <person name="McBride C.S."/>
            <person name="McKernan B."/>
            <person name="McKernan K."/>
            <person name="Mendez-Lago M."/>
            <person name="Minx P."/>
            <person name="Mollenhauer M.U."/>
            <person name="Montooth K."/>
            <person name="Mount S.M."/>
            <person name="Mu X."/>
            <person name="Myers E."/>
            <person name="Negre B."/>
            <person name="Newfeld S."/>
            <person name="Nielsen R."/>
            <person name="Noor M.A."/>
            <person name="O'Grady P."/>
            <person name="Pachter L."/>
            <person name="Papaceit M."/>
            <person name="Parisi M.J."/>
            <person name="Parisi M."/>
            <person name="Parts L."/>
            <person name="Pedersen J.S."/>
            <person name="Pesole G."/>
            <person name="Phillippy A.M."/>
            <person name="Ponting C.P."/>
            <person name="Pop M."/>
            <person name="Porcelli D."/>
            <person name="Powell J.R."/>
            <person name="Prohaska S."/>
            <person name="Pruitt K."/>
            <person name="Puig M."/>
            <person name="Quesneville H."/>
            <person name="Ram K.R."/>
            <person name="Rand D."/>
            <person name="Rasmussen M.D."/>
            <person name="Reed L.K."/>
            <person name="Reenan R."/>
            <person name="Reily A."/>
            <person name="Remington K.A."/>
            <person name="Rieger T.T."/>
            <person name="Ritchie M.G."/>
            <person name="Robin C."/>
            <person name="Rogers Y.H."/>
            <person name="Rohde C."/>
            <person name="Rozas J."/>
            <person name="Rubenfield M.J."/>
            <person name="Ruiz A."/>
            <person name="Russo S."/>
            <person name="Salzberg S.L."/>
            <person name="Sanchez-Gracia A."/>
            <person name="Saranga D.J."/>
            <person name="Sato H."/>
            <person name="Schaeffer S.W."/>
            <person name="Schatz M.C."/>
            <person name="Schlenke T."/>
            <person name="Schwartz R."/>
            <person name="Segarra C."/>
            <person name="Singh R.S."/>
            <person name="Sirot L."/>
            <person name="Sirota M."/>
            <person name="Sisneros N.B."/>
            <person name="Smith C.D."/>
            <person name="Smith T.F."/>
            <person name="Spieth J."/>
            <person name="Stage D.E."/>
            <person name="Stark A."/>
            <person name="Stephan W."/>
            <person name="Strausberg R.L."/>
            <person name="Strempel S."/>
            <person name="Sturgill D."/>
            <person name="Sutton G."/>
            <person name="Sutton G.G."/>
            <person name="Tao W."/>
            <person name="Teichmann S."/>
            <person name="Tobari Y.N."/>
            <person name="Tomimura Y."/>
            <person name="Tsolas J.M."/>
            <person name="Valente V.L."/>
            <person name="Venter E."/>
            <person name="Venter J.C."/>
            <person name="Vicario S."/>
            <person name="Vieira F.G."/>
            <person name="Vilella A.J."/>
            <person name="Villasante A."/>
            <person name="Walenz B."/>
            <person name="Wang J."/>
            <person name="Wasserman M."/>
            <person name="Watts T."/>
            <person name="Wilson D."/>
            <person name="Wilson R.K."/>
            <person name="Wing R.A."/>
            <person name="Wolfner M.F."/>
            <person name="Wong A."/>
            <person name="Wong G.K."/>
            <person name="Wu C.I."/>
            <person name="Wu G."/>
            <person name="Yamamoto D."/>
            <person name="Yang H.P."/>
            <person name="Yang S.P."/>
            <person name="Yorke J.A."/>
            <person name="Yoshida K."/>
            <person name="Zdobnov E."/>
            <person name="Zhang P."/>
            <person name="Zhang Y."/>
            <person name="Zimin A.V."/>
            <person name="Baldwin J."/>
            <person name="Abdouelleil A."/>
            <person name="Abdulkadir J."/>
            <person name="Abebe A."/>
            <person name="Abera B."/>
            <person name="Abreu J."/>
            <person name="Acer S.C."/>
            <person name="Aftuck L."/>
            <person name="Alexander A."/>
            <person name="An P."/>
            <person name="Anderson E."/>
            <person name="Anderson S."/>
            <person name="Arachi H."/>
            <person name="Azer M."/>
            <person name="Bachantsang P."/>
            <person name="Barry A."/>
            <person name="Bayul T."/>
            <person name="Berlin A."/>
            <person name="Bessette D."/>
            <person name="Bloom T."/>
            <person name="Blye J."/>
            <person name="Boguslavskiy L."/>
            <person name="Bonnet C."/>
            <person name="Boukhgalter B."/>
            <person name="Bourzgui I."/>
            <person name="Brown A."/>
            <person name="Cahill P."/>
            <person name="Channer S."/>
            <person name="Cheshatsang Y."/>
            <person name="Chuda L."/>
            <person name="Citroen M."/>
            <person name="Collymore A."/>
            <person name="Cooke P."/>
            <person name="Costello M."/>
            <person name="D'Aco K."/>
            <person name="Daza R."/>
            <person name="De Haan G."/>
            <person name="DeGray S."/>
            <person name="DeMaso C."/>
            <person name="Dhargay N."/>
            <person name="Dooley K."/>
            <person name="Dooley E."/>
            <person name="Doricent M."/>
            <person name="Dorje P."/>
            <person name="Dorjee K."/>
            <person name="Dupes A."/>
            <person name="Elong R."/>
            <person name="Falk J."/>
            <person name="Farina A."/>
            <person name="Faro S."/>
            <person name="Ferguson D."/>
            <person name="Fisher S."/>
            <person name="Foley C.D."/>
            <person name="Franke A."/>
            <person name="Friedrich D."/>
            <person name="Gadbois L."/>
            <person name="Gearin G."/>
            <person name="Gearin C.R."/>
            <person name="Giannoukos G."/>
            <person name="Goode T."/>
            <person name="Graham J."/>
            <person name="Grandbois E."/>
            <person name="Grewal S."/>
            <person name="Gyaltsen K."/>
            <person name="Hafez N."/>
            <person name="Hagos B."/>
            <person name="Hall J."/>
            <person name="Henson C."/>
            <person name="Hollinger A."/>
            <person name="Honan T."/>
            <person name="Huard M.D."/>
            <person name="Hughes L."/>
            <person name="Hurhula B."/>
            <person name="Husby M.E."/>
            <person name="Kamat A."/>
            <person name="Kanga B."/>
            <person name="Kashin S."/>
            <person name="Khazanovich D."/>
            <person name="Kisner P."/>
            <person name="Lance K."/>
            <person name="Lara M."/>
            <person name="Lee W."/>
            <person name="Lennon N."/>
            <person name="Letendre F."/>
            <person name="LeVine R."/>
            <person name="Lipovsky A."/>
            <person name="Liu X."/>
            <person name="Liu J."/>
            <person name="Liu S."/>
            <person name="Lokyitsang T."/>
            <person name="Lokyitsang Y."/>
            <person name="Lubonja R."/>
            <person name="Lui A."/>
            <person name="MacDonald P."/>
            <person name="Magnisalis V."/>
            <person name="Maru K."/>
            <person name="Matthews C."/>
            <person name="McCusker W."/>
            <person name="McDonough S."/>
            <person name="Mehta T."/>
            <person name="Meldrim J."/>
            <person name="Meneus L."/>
            <person name="Mihai O."/>
            <person name="Mihalev A."/>
            <person name="Mihova T."/>
            <person name="Mittelman R."/>
            <person name="Mlenga V."/>
            <person name="Montmayeur A."/>
            <person name="Mulrain L."/>
            <person name="Navidi A."/>
            <person name="Naylor J."/>
            <person name="Negash T."/>
            <person name="Nguyen T."/>
            <person name="Nguyen N."/>
            <person name="Nicol R."/>
            <person name="Norbu C."/>
            <person name="Norbu N."/>
            <person name="Novod N."/>
            <person name="O'Neill B."/>
            <person name="Osman S."/>
            <person name="Markiewicz E."/>
            <person name="Oyono O.L."/>
            <person name="Patti C."/>
            <person name="Phunkhang P."/>
            <person name="Pierre F."/>
            <person name="Priest M."/>
            <person name="Raghuraman S."/>
            <person name="Rege F."/>
            <person name="Reyes R."/>
            <person name="Rise C."/>
            <person name="Rogov P."/>
            <person name="Ross K."/>
            <person name="Ryan E."/>
            <person name="Settipalli S."/>
            <person name="Shea T."/>
            <person name="Sherpa N."/>
            <person name="Shi L."/>
            <person name="Shih D."/>
            <person name="Sparrow T."/>
            <person name="Spaulding J."/>
            <person name="Stalker J."/>
            <person name="Stange-Thomann N."/>
            <person name="Stavropoulos S."/>
            <person name="Stone C."/>
            <person name="Strader C."/>
            <person name="Tesfaye S."/>
            <person name="Thomson T."/>
            <person name="Thoulutsang Y."/>
            <person name="Thoulutsang D."/>
            <person name="Topham K."/>
            <person name="Topping I."/>
            <person name="Tsamla T."/>
            <person name="Vassiliev H."/>
            <person name="Vo A."/>
            <person name="Wangchuk T."/>
            <person name="Wangdi T."/>
            <person name="Weiand M."/>
            <person name="Wilkinson J."/>
            <person name="Wilson A."/>
            <person name="Yadav S."/>
            <person name="Young G."/>
            <person name="Yu Q."/>
            <person name="Zembek L."/>
            <person name="Zhong D."/>
            <person name="Zimmer A."/>
            <person name="Zwirko Z."/>
            <person name="Jaffe D.B."/>
            <person name="Alvarez P."/>
            <person name="Brockman W."/>
            <person name="Butler J."/>
            <person name="Chin C."/>
            <person name="Gnerre S."/>
            <person name="Grabherr M."/>
            <person name="Kleber M."/>
            <person name="Mauceli E."/>
            <person name="MacCallum I."/>
        </authorList>
    </citation>
    <scope>NUCLEOTIDE SEQUENCE [LARGE SCALE GENOMIC DNA]</scope>
    <source>
        <strain evidence="3">Tucson 15287-2541.00</strain>
    </source>
</reference>
<evidence type="ECO:0000259" key="1">
    <source>
        <dbReference type="SMART" id="SM00587"/>
    </source>
</evidence>
<dbReference type="eggNOG" id="ENOG502RK31">
    <property type="taxonomic scope" value="Eukaryota"/>
</dbReference>
<dbReference type="Pfam" id="PF02958">
    <property type="entry name" value="EcKL"/>
    <property type="match status" value="1"/>
</dbReference>
<dbReference type="InterPro" id="IPR004119">
    <property type="entry name" value="EcKL"/>
</dbReference>
<dbReference type="PANTHER" id="PTHR11012:SF13">
    <property type="entry name" value="CHK KINASE-LIKE DOMAIN-CONTAINING PROTEIN-RELATED"/>
    <property type="match status" value="1"/>
</dbReference>
<accession>B4JUY0</accession>